<feature type="compositionally biased region" description="Low complexity" evidence="2">
    <location>
        <begin position="52"/>
        <end position="76"/>
    </location>
</feature>
<keyword evidence="4" id="KW-1185">Reference proteome</keyword>
<accession>A0A640K911</accession>
<feature type="region of interest" description="Disordered" evidence="2">
    <location>
        <begin position="50"/>
        <end position="76"/>
    </location>
</feature>
<dbReference type="PANTHER" id="PTHR44324">
    <property type="entry name" value="WD40 REPEAT DOMAIN 95"/>
    <property type="match status" value="1"/>
</dbReference>
<feature type="region of interest" description="Disordered" evidence="2">
    <location>
        <begin position="330"/>
        <end position="358"/>
    </location>
</feature>
<evidence type="ECO:0000256" key="1">
    <source>
        <dbReference type="ARBA" id="ARBA00022737"/>
    </source>
</evidence>
<dbReference type="EMBL" id="BLBS01000008">
    <property type="protein sequence ID" value="GET86080.1"/>
    <property type="molecule type" value="Genomic_DNA"/>
</dbReference>
<feature type="region of interest" description="Disordered" evidence="2">
    <location>
        <begin position="1174"/>
        <end position="1196"/>
    </location>
</feature>
<keyword evidence="1" id="KW-0677">Repeat</keyword>
<evidence type="ECO:0000256" key="2">
    <source>
        <dbReference type="SAM" id="MobiDB-lite"/>
    </source>
</evidence>
<feature type="compositionally biased region" description="Basic and acidic residues" evidence="2">
    <location>
        <begin position="217"/>
        <end position="231"/>
    </location>
</feature>
<evidence type="ECO:0008006" key="5">
    <source>
        <dbReference type="Google" id="ProtNLM"/>
    </source>
</evidence>
<feature type="compositionally biased region" description="Low complexity" evidence="2">
    <location>
        <begin position="334"/>
        <end position="347"/>
    </location>
</feature>
<dbReference type="InterPro" id="IPR036322">
    <property type="entry name" value="WD40_repeat_dom_sf"/>
</dbReference>
<proteinExistence type="predicted"/>
<reference evidence="3" key="1">
    <citation type="submission" date="2019-11" db="EMBL/GenBank/DDBJ databases">
        <title>Leishmania tarentolae CDS.</title>
        <authorList>
            <person name="Goto Y."/>
            <person name="Yamagishi J."/>
        </authorList>
    </citation>
    <scope>NUCLEOTIDE SEQUENCE [LARGE SCALE GENOMIC DNA]</scope>
    <source>
        <strain evidence="3">Parrot Tar II</strain>
    </source>
</reference>
<feature type="region of interest" description="Disordered" evidence="2">
    <location>
        <begin position="1842"/>
        <end position="1870"/>
    </location>
</feature>
<evidence type="ECO:0000313" key="3">
    <source>
        <dbReference type="EMBL" id="GET86080.1"/>
    </source>
</evidence>
<dbReference type="InterPro" id="IPR051242">
    <property type="entry name" value="WD-EF-hand_domain"/>
</dbReference>
<feature type="region of interest" description="Disordered" evidence="2">
    <location>
        <begin position="206"/>
        <end position="245"/>
    </location>
</feature>
<organism evidence="3 4">
    <name type="scientific">Leishmania tarentolae</name>
    <name type="common">Sauroleishmania tarentolae</name>
    <dbReference type="NCBI Taxonomy" id="5689"/>
    <lineage>
        <taxon>Eukaryota</taxon>
        <taxon>Discoba</taxon>
        <taxon>Euglenozoa</taxon>
        <taxon>Kinetoplastea</taxon>
        <taxon>Metakinetoplastina</taxon>
        <taxon>Trypanosomatida</taxon>
        <taxon>Trypanosomatidae</taxon>
        <taxon>Leishmaniinae</taxon>
        <taxon>Leishmania</taxon>
        <taxon>lizard Leishmania</taxon>
    </lineage>
</organism>
<protein>
    <recommendedName>
        <fullName evidence="5">Guanine nucleotide-binding protein subunit beta-like protein</fullName>
    </recommendedName>
</protein>
<dbReference type="SUPFAM" id="SSF50978">
    <property type="entry name" value="WD40 repeat-like"/>
    <property type="match status" value="1"/>
</dbReference>
<dbReference type="PANTHER" id="PTHR44324:SF5">
    <property type="entry name" value="EF-HAND DOMAIN-CONTAINING PROTEIN"/>
    <property type="match status" value="1"/>
</dbReference>
<feature type="compositionally biased region" description="Low complexity" evidence="2">
    <location>
        <begin position="2207"/>
        <end position="2216"/>
    </location>
</feature>
<feature type="compositionally biased region" description="Low complexity" evidence="2">
    <location>
        <begin position="1176"/>
        <end position="1186"/>
    </location>
</feature>
<dbReference type="Proteomes" id="UP000419144">
    <property type="component" value="Unassembled WGS sequence"/>
</dbReference>
<dbReference type="VEuPathDB" id="TriTrypDB:LtaPh_0707600"/>
<evidence type="ECO:0000313" key="4">
    <source>
        <dbReference type="Proteomes" id="UP000419144"/>
    </source>
</evidence>
<comment type="caution">
    <text evidence="3">The sequence shown here is derived from an EMBL/GenBank/DDBJ whole genome shotgun (WGS) entry which is preliminary data.</text>
</comment>
<feature type="region of interest" description="Disordered" evidence="2">
    <location>
        <begin position="1573"/>
        <end position="1606"/>
    </location>
</feature>
<feature type="region of interest" description="Disordered" evidence="2">
    <location>
        <begin position="2207"/>
        <end position="2239"/>
    </location>
</feature>
<feature type="compositionally biased region" description="Polar residues" evidence="2">
    <location>
        <begin position="2227"/>
        <end position="2237"/>
    </location>
</feature>
<name>A0A640K911_LEITA</name>
<sequence length="2401" mass="253986">MILVNELDQLITVDSSGYVKVWSLRQTQPVTSFYALAPLNLPNSGSDAGRLAGWSSSQGSGAAHRGNDNVSSTSSYDVSTGSSALLRMTKNSIEVAVDSAEYRLQPCRSAAYNYAGRQLFVMGRNNAAHCFFLSGQSSSRAHTQPLRALLVDTSTIFRVGIAHHRLISFSSADCRVWPLLTGTMELGIRANSSEYYRLFNNRLTGKSRGRASSMSKSVEKQPLERKGDHGCRLNSAHPRSSHRTRMYNAHNSVLQGATASSTTMTDERRRLLPPSVDDVMRAVLARPWGSHGRLRRPCTKLRSAGAAVSPHKETTVAAETASFHLLTTLAQPPGGAEASGTSSSATGQGNCTEDDTDGLVTNAVRDHNQLLSDIRCACLGPGGEWVGYALLHGDIRLHRSDSGRLLHTFITTPPSTEDLVEAAMQYQHLFTSVTAAYTLPPLHSAIIGDVATATSHTPPGISLSRGSGGGASASSTTAALSLQSPAVRLTPIVYAKAVALVLERLLTTTIGVNCSSVGAVPASAMPADGDDGLSDNVHREPLYMLYLDATQELLVAYADGLLRSFTLLSHSSTATRVIVSRTLMNRALMLVRSVLASHIRHANLVHPSSAAGASVPAGRLSSLEGGLSAAALKALPISRALSVVGLGDTEGAGGCHIVGGAAGNSRSLSRATCSEGAGGVPTGRLNNVEAVQIMPVEASANIARSMMASLSTRPVEPDVVLLATASSPLGLVCFVHASGLVTVLDVQSRSETDGAVRMRMLSDAHDVKGGSGGGGAEQLLESGRGRAQAGVVVHSFMTTDEITAVTFLGAYPCLVLADRQHQLSFHLMKGSSLLALLGEFGEQLEKDVMAACAAGLSEHADTDGNSGASNRLSLTALPSTNSHGAGLLPSLPHTGGVKRGAGQGLTPTTTSSTLVWTLSVTDTCASQRPLGQITALTFDPLYATVYVGTSQGYIVSYLVRRFLMAFQLTPVFLRGVDGVSVSTYAAELQRTLTAVRPGASPCTNTNSNFLHNYLRVVFDAPAAVATQVTENRLRSPRKRHVNLSANPSTATTKASQSPNELGGLIGLYRCRGDLFHVSWRGVTGKRRGGGSNSRYAPAPSPAISISTSSDVLTAAAVLHDAVTRMMTVTSAHNTKAQACSSTTAKPDETQPWWCTPAGQRVREYVTRRCRGDTDWSDMSDTTGTTTNANPTNLGELELDDEGVQLLRGWVNAVLSERRRDMPQHTSDAGAATEALQQQPQKCFSTTPGGTDDKVSCTSSNETFSSSKFTAVPPMPTTANGHDISASGVSHVAAEQGVDAGVGGGATTACVTTATAQELAEALTQEVQEELLLGKEAPATVVVTHYGTVSPSKLNTPAETPPHPITDSWVECLFTRQAMCTTSRSPLCLLTPPAMLERARRERQDRRGRMAAMAAGAGNAAGSEPAVPEWHTYVEGALPDYLADVFSHPSQVLTEVERQALQQRSITVLQCRRNGYLCVGHADGSVTLWTPYACARLESLCPSTSLAATLDRLAVSVKSQFHCLHARIVLERQRLAFEGSLRSSRHTEEERVAHMKRRIRAMLLEQHLAQLQLGRTTGKNRAEGDPETLAGEDHDTEPQPTLATPATSTLNKDTWSVSNARRHSGRAAAVKIQSSGTGSAPRQPFFCGPMEAELLLMRPLLCLLLGISSPAEFLARQLSLEDLFFLPFKVRNIASLEAFDPHCYDVAVAVAMRRLRRELVEEAEEHATEEPDGAPQLLPDVLTAPVTQAMPTVPPAFPFSRSGNSGFVRCKRPENVYTYRLSSLARAWQDGAHRPQRRQLSEASGAASFPGALRLLLHRAMERPPYLPKGAVATNSLRTVVPAAEPVSSGKKETVHGGSAEAAGAQSPSPTPAVITDCTVPMDGEYYEVCHALQVAEVQAESQWEVEELGRAWKQLHAFAVAPTASSNFARWNREHAGAGVCGSPPAPLPFSSAAAVSTAVHRQVRRGLEARIAALSSRAVAAALLQKVRMCCRPSHTTQVMVPSHLHSDNGESGTCAAWQPPSRRRGGGLAWVQSVLRQQARQAFAEPLLAWLQLLPSPVSPAITTTGCAPALLHGQKRSPATSTTARPALSDEEVLLPPSTHAPLQVLCDASSMPGGDGGDPQATFANSLKECSNAFLTELPSNATIADTAVGVSLSPPEPTRLGTSGHTAVMRDAVREAGQCPLSSQILSATEQLLLDDVGTTLSSRQTFSSSPSPLPQLKCMHASTSSGHQLSSLGVHDTRALKTDRGRPAASPTSDTVSLLSCSISSTSSLSMTGTSPNATLSGPAVHPTLQVRTHRLAAPALHRVQLARTGSCRGAPHQQRAASRGMTRTKGVAGDCTVVEDTLRAAASMATAPPVKVTGYGSGRKGAGGGVRNNRVATVQSFTYYSLLGQAGTTK</sequence>
<feature type="compositionally biased region" description="Polar residues" evidence="2">
    <location>
        <begin position="1234"/>
        <end position="1248"/>
    </location>
</feature>
<gene>
    <name evidence="3" type="ORF">LtaPh_0707600</name>
</gene>
<feature type="compositionally biased region" description="Polar residues" evidence="2">
    <location>
        <begin position="1597"/>
        <end position="1606"/>
    </location>
</feature>
<dbReference type="OrthoDB" id="249916at2759"/>
<feature type="region of interest" description="Disordered" evidence="2">
    <location>
        <begin position="1221"/>
        <end position="1258"/>
    </location>
</feature>